<comment type="caution">
    <text evidence="1">The sequence shown here is derived from an EMBL/GenBank/DDBJ whole genome shotgun (WGS) entry which is preliminary data.</text>
</comment>
<dbReference type="EMBL" id="BAAABZ010000027">
    <property type="protein sequence ID" value="GAA0532851.1"/>
    <property type="molecule type" value="Genomic_DNA"/>
</dbReference>
<dbReference type="Proteomes" id="UP001501576">
    <property type="component" value="Unassembled WGS sequence"/>
</dbReference>
<gene>
    <name evidence="1" type="ORF">GCM10010390_38770</name>
</gene>
<name>A0ABN1D2Y9_9ACTN</name>
<evidence type="ECO:0000313" key="2">
    <source>
        <dbReference type="Proteomes" id="UP001501576"/>
    </source>
</evidence>
<sequence length="59" mass="6348">MCWLIPCVGLRDGPLLTAPDGEVPSWRDSYGEPSSTIVLQVRGGAVRSEPFGPFPGYGR</sequence>
<evidence type="ECO:0000313" key="1">
    <source>
        <dbReference type="EMBL" id="GAA0532851.1"/>
    </source>
</evidence>
<reference evidence="1 2" key="1">
    <citation type="journal article" date="2019" name="Int. J. Syst. Evol. Microbiol.">
        <title>The Global Catalogue of Microorganisms (GCM) 10K type strain sequencing project: providing services to taxonomists for standard genome sequencing and annotation.</title>
        <authorList>
            <consortium name="The Broad Institute Genomics Platform"/>
            <consortium name="The Broad Institute Genome Sequencing Center for Infectious Disease"/>
            <person name="Wu L."/>
            <person name="Ma J."/>
        </authorList>
    </citation>
    <scope>NUCLEOTIDE SEQUENCE [LARGE SCALE GENOMIC DNA]</scope>
    <source>
        <strain evidence="1 2">JCM 5052</strain>
    </source>
</reference>
<accession>A0ABN1D2Y9</accession>
<organism evidence="1 2">
    <name type="scientific">Streptomyces mordarskii</name>
    <dbReference type="NCBI Taxonomy" id="1226758"/>
    <lineage>
        <taxon>Bacteria</taxon>
        <taxon>Bacillati</taxon>
        <taxon>Actinomycetota</taxon>
        <taxon>Actinomycetes</taxon>
        <taxon>Kitasatosporales</taxon>
        <taxon>Streptomycetaceae</taxon>
        <taxon>Streptomyces</taxon>
    </lineage>
</organism>
<protein>
    <submittedName>
        <fullName evidence="1">Uncharacterized protein</fullName>
    </submittedName>
</protein>
<proteinExistence type="predicted"/>
<keyword evidence="2" id="KW-1185">Reference proteome</keyword>